<gene>
    <name evidence="1" type="ordered locus">Plav_1500</name>
</gene>
<dbReference type="Pfam" id="PF22817">
    <property type="entry name" value="ApeP-like"/>
    <property type="match status" value="1"/>
</dbReference>
<organism evidence="1 2">
    <name type="scientific">Parvibaculum lavamentivorans (strain DS-1 / DSM 13023 / NCIMB 13966)</name>
    <dbReference type="NCBI Taxonomy" id="402881"/>
    <lineage>
        <taxon>Bacteria</taxon>
        <taxon>Pseudomonadati</taxon>
        <taxon>Pseudomonadota</taxon>
        <taxon>Alphaproteobacteria</taxon>
        <taxon>Hyphomicrobiales</taxon>
        <taxon>Parvibaculaceae</taxon>
        <taxon>Parvibaculum</taxon>
    </lineage>
</organism>
<dbReference type="STRING" id="402881.Plav_1500"/>
<evidence type="ECO:0000313" key="1">
    <source>
        <dbReference type="EMBL" id="ABS63119.1"/>
    </source>
</evidence>
<proteinExistence type="predicted"/>
<accession>A7HT86</accession>
<keyword evidence="2" id="KW-1185">Reference proteome</keyword>
<dbReference type="Gene3D" id="3.10.129.10">
    <property type="entry name" value="Hotdog Thioesterase"/>
    <property type="match status" value="1"/>
</dbReference>
<dbReference type="PIRSF" id="PIRSF020565">
    <property type="entry name" value="3Ho_Ac_ACP_DH_prd"/>
    <property type="match status" value="1"/>
</dbReference>
<dbReference type="EMBL" id="CP000774">
    <property type="protein sequence ID" value="ABS63119.1"/>
    <property type="molecule type" value="Genomic_DNA"/>
</dbReference>
<sequence>MQQAFPHIGELVRHSGTMLLIDRLVEASQTHAVSEVTISEHATFFRPGAGVPAYVGLEYLAQTIAAYDGELRRGSGEPPAIGFLLGTRRYKSTRHYFADGETLRVRVDLTFNENGMAAFDGVIRIGGEECVTATINVYRPEDGSFDMPGEAT</sequence>
<dbReference type="SUPFAM" id="SSF54637">
    <property type="entry name" value="Thioesterase/thiol ester dehydrase-isomerase"/>
    <property type="match status" value="1"/>
</dbReference>
<dbReference type="Proteomes" id="UP000006377">
    <property type="component" value="Chromosome"/>
</dbReference>
<reference evidence="1 2" key="1">
    <citation type="journal article" date="2011" name="Stand. Genomic Sci.">
        <title>Complete genome sequence of Parvibaculum lavamentivorans type strain (DS-1(T)).</title>
        <authorList>
            <person name="Schleheck D."/>
            <person name="Weiss M."/>
            <person name="Pitluck S."/>
            <person name="Bruce D."/>
            <person name="Land M.L."/>
            <person name="Han S."/>
            <person name="Saunders E."/>
            <person name="Tapia R."/>
            <person name="Detter C."/>
            <person name="Brettin T."/>
            <person name="Han J."/>
            <person name="Woyke T."/>
            <person name="Goodwin L."/>
            <person name="Pennacchio L."/>
            <person name="Nolan M."/>
            <person name="Cook A.M."/>
            <person name="Kjelleberg S."/>
            <person name="Thomas T."/>
        </authorList>
    </citation>
    <scope>NUCLEOTIDE SEQUENCE [LARGE SCALE GENOMIC DNA]</scope>
    <source>
        <strain evidence="2">DS-1 / DSM 13023 / NCIMB 13966</strain>
    </source>
</reference>
<evidence type="ECO:0000313" key="2">
    <source>
        <dbReference type="Proteomes" id="UP000006377"/>
    </source>
</evidence>
<dbReference type="InterPro" id="IPR029069">
    <property type="entry name" value="HotDog_dom_sf"/>
</dbReference>
<dbReference type="InterPro" id="IPR016776">
    <property type="entry name" value="ApeP-like_dehydratase"/>
</dbReference>
<protein>
    <submittedName>
        <fullName evidence="1">Beta-hydroxyacyl-(Acyl-carrier-protein) dehydratase FabA/FabZ</fullName>
    </submittedName>
</protein>
<dbReference type="KEGG" id="pla:Plav_1500"/>
<dbReference type="AlphaFoldDB" id="A7HT86"/>
<dbReference type="eggNOG" id="COG4706">
    <property type="taxonomic scope" value="Bacteria"/>
</dbReference>
<dbReference type="OrthoDB" id="9800188at2"/>
<dbReference type="RefSeq" id="WP_012110403.1">
    <property type="nucleotide sequence ID" value="NC_009719.1"/>
</dbReference>
<name>A7HT86_PARL1</name>
<dbReference type="HOGENOM" id="CLU_116661_1_0_5"/>